<gene>
    <name evidence="2" type="ORF">EmuJ_000046700</name>
</gene>
<name>A0A087VX17_ECHMU</name>
<sequence length="84" mass="8623">MNASAKATYADAWAVLSVKEKPSPPPTHHAPTMWCGDEGVVNSDNSSPDGVSQYDAIIAISTSSLRPAAAMDMSSATSPTSSPT</sequence>
<protein>
    <submittedName>
        <fullName evidence="2">Expressed protein</fullName>
    </submittedName>
</protein>
<evidence type="ECO:0000313" key="3">
    <source>
        <dbReference type="Proteomes" id="UP000017246"/>
    </source>
</evidence>
<evidence type="ECO:0000313" key="2">
    <source>
        <dbReference type="EMBL" id="CDI96760.1"/>
    </source>
</evidence>
<dbReference type="AlphaFoldDB" id="A0A087VX17"/>
<reference evidence="2" key="2">
    <citation type="submission" date="2015-11" db="EMBL/GenBank/DDBJ databases">
        <authorList>
            <person name="Zhang Y."/>
            <person name="Guo Z."/>
        </authorList>
    </citation>
    <scope>NUCLEOTIDE SEQUENCE</scope>
</reference>
<reference evidence="2" key="1">
    <citation type="journal article" date="2013" name="Nature">
        <title>The genomes of four tapeworm species reveal adaptations to parasitism.</title>
        <authorList>
            <person name="Tsai I.J."/>
            <person name="Zarowiecki M."/>
            <person name="Holroyd N."/>
            <person name="Garciarrubio A."/>
            <person name="Sanchez-Flores A."/>
            <person name="Brooks K.L."/>
            <person name="Tracey A."/>
            <person name="Bobes R.J."/>
            <person name="Fragoso G."/>
            <person name="Sciutto E."/>
            <person name="Aslett M."/>
            <person name="Beasley H."/>
            <person name="Bennett H.M."/>
            <person name="Cai J."/>
            <person name="Camicia F."/>
            <person name="Clark R."/>
            <person name="Cucher M."/>
            <person name="De Silva N."/>
            <person name="Day T.A."/>
            <person name="Deplazes P."/>
            <person name="Estrada K."/>
            <person name="Fernandez C."/>
            <person name="Holland P.W."/>
            <person name="Hou J."/>
            <person name="Hu S."/>
            <person name="Huckvale T."/>
            <person name="Hung S.S."/>
            <person name="Kamenetzky L."/>
            <person name="Keane J.A."/>
            <person name="Kiss F."/>
            <person name="Koziol U."/>
            <person name="Lambert O."/>
            <person name="Liu K."/>
            <person name="Luo X."/>
            <person name="Luo Y."/>
            <person name="Macchiaroli N."/>
            <person name="Nichol S."/>
            <person name="Paps J."/>
            <person name="Parkinson J."/>
            <person name="Pouchkina-Stantcheva N."/>
            <person name="Riddiford N."/>
            <person name="Rosenzvit M."/>
            <person name="Salinas G."/>
            <person name="Wasmuth J.D."/>
            <person name="Zamanian M."/>
            <person name="Zheng Y."/>
            <person name="Cai X."/>
            <person name="Soberon X."/>
            <person name="Olson P.D."/>
            <person name="Laclette J.P."/>
            <person name="Brehm K."/>
            <person name="Berriman M."/>
            <person name="Garciarrubio A."/>
            <person name="Bobes R.J."/>
            <person name="Fragoso G."/>
            <person name="Sanchez-Flores A."/>
            <person name="Estrada K."/>
            <person name="Cevallos M.A."/>
            <person name="Morett E."/>
            <person name="Gonzalez V."/>
            <person name="Portillo T."/>
            <person name="Ochoa-Leyva A."/>
            <person name="Jose M.V."/>
            <person name="Sciutto E."/>
            <person name="Landa A."/>
            <person name="Jimenez L."/>
            <person name="Valdes V."/>
            <person name="Carrero J.C."/>
            <person name="Larralde C."/>
            <person name="Morales-Montor J."/>
            <person name="Limon-Lason J."/>
            <person name="Soberon X."/>
            <person name="Laclette J.P."/>
        </authorList>
    </citation>
    <scope>NUCLEOTIDE SEQUENCE [LARGE SCALE GENOMIC DNA]</scope>
</reference>
<keyword evidence="3" id="KW-1185">Reference proteome</keyword>
<organism evidence="2 3">
    <name type="scientific">Echinococcus multilocularis</name>
    <name type="common">Fox tapeworm</name>
    <dbReference type="NCBI Taxonomy" id="6211"/>
    <lineage>
        <taxon>Eukaryota</taxon>
        <taxon>Metazoa</taxon>
        <taxon>Spiralia</taxon>
        <taxon>Lophotrochozoa</taxon>
        <taxon>Platyhelminthes</taxon>
        <taxon>Cestoda</taxon>
        <taxon>Eucestoda</taxon>
        <taxon>Cyclophyllidea</taxon>
        <taxon>Taeniidae</taxon>
        <taxon>Echinococcus</taxon>
    </lineage>
</organism>
<dbReference type="EMBL" id="LN902846">
    <property type="protein sequence ID" value="CDI96760.1"/>
    <property type="molecule type" value="Genomic_DNA"/>
</dbReference>
<proteinExistence type="predicted"/>
<accession>A0A087VX17</accession>
<dbReference type="Proteomes" id="UP000017246">
    <property type="component" value="Unassembled WGS sequence"/>
</dbReference>
<evidence type="ECO:0000256" key="1">
    <source>
        <dbReference type="SAM" id="MobiDB-lite"/>
    </source>
</evidence>
<feature type="region of interest" description="Disordered" evidence="1">
    <location>
        <begin position="20"/>
        <end position="48"/>
    </location>
</feature>